<gene>
    <name evidence="1" type="ORF">EZS28_048189</name>
</gene>
<evidence type="ECO:0000313" key="2">
    <source>
        <dbReference type="Proteomes" id="UP000324800"/>
    </source>
</evidence>
<comment type="caution">
    <text evidence="1">The sequence shown here is derived from an EMBL/GenBank/DDBJ whole genome shotgun (WGS) entry which is preliminary data.</text>
</comment>
<sequence length="117" mass="13135">MGCVPSIQYPNQSETQCVQAPEKLKIVQVKNLKYIGKKIYIEDIDEQTTMDFVVQQIMNNFKVIGIDLSVIGIDLSLVSEYGRKMQFYANSRHVIGDCTNSNVQALTSFLTTGMTCC</sequence>
<organism evidence="1 2">
    <name type="scientific">Streblomastix strix</name>
    <dbReference type="NCBI Taxonomy" id="222440"/>
    <lineage>
        <taxon>Eukaryota</taxon>
        <taxon>Metamonada</taxon>
        <taxon>Preaxostyla</taxon>
        <taxon>Oxymonadida</taxon>
        <taxon>Streblomastigidae</taxon>
        <taxon>Streblomastix</taxon>
    </lineage>
</organism>
<accession>A0A5J4TD10</accession>
<dbReference type="Proteomes" id="UP000324800">
    <property type="component" value="Unassembled WGS sequence"/>
</dbReference>
<evidence type="ECO:0000313" key="1">
    <source>
        <dbReference type="EMBL" id="KAA6356284.1"/>
    </source>
</evidence>
<dbReference type="AlphaFoldDB" id="A0A5J4TD10"/>
<dbReference type="EMBL" id="SNRW01033243">
    <property type="protein sequence ID" value="KAA6356284.1"/>
    <property type="molecule type" value="Genomic_DNA"/>
</dbReference>
<feature type="non-terminal residue" evidence="1">
    <location>
        <position position="117"/>
    </location>
</feature>
<name>A0A5J4TD10_9EUKA</name>
<reference evidence="1 2" key="1">
    <citation type="submission" date="2019-03" db="EMBL/GenBank/DDBJ databases">
        <title>Single cell metagenomics reveals metabolic interactions within the superorganism composed of flagellate Streblomastix strix and complex community of Bacteroidetes bacteria on its surface.</title>
        <authorList>
            <person name="Treitli S.C."/>
            <person name="Kolisko M."/>
            <person name="Husnik F."/>
            <person name="Keeling P."/>
            <person name="Hampl V."/>
        </authorList>
    </citation>
    <scope>NUCLEOTIDE SEQUENCE [LARGE SCALE GENOMIC DNA]</scope>
    <source>
        <strain evidence="1">ST1C</strain>
    </source>
</reference>
<protein>
    <submittedName>
        <fullName evidence="1">Uncharacterized protein</fullName>
    </submittedName>
</protein>
<proteinExistence type="predicted"/>